<protein>
    <recommendedName>
        <fullName evidence="6">Protein kinase domain-containing protein</fullName>
    </recommendedName>
</protein>
<dbReference type="InterPro" id="IPR050494">
    <property type="entry name" value="Ser_Thr_dual-spec_kinase"/>
</dbReference>
<evidence type="ECO:0000313" key="7">
    <source>
        <dbReference type="EMBL" id="KAJ5502977.1"/>
    </source>
</evidence>
<accession>A0A9W9XTC0</accession>
<dbReference type="InterPro" id="IPR011009">
    <property type="entry name" value="Kinase-like_dom_sf"/>
</dbReference>
<gene>
    <name evidence="7" type="ORF">N7463_005851</name>
</gene>
<evidence type="ECO:0000259" key="6">
    <source>
        <dbReference type="PROSITE" id="PS50011"/>
    </source>
</evidence>
<evidence type="ECO:0000256" key="4">
    <source>
        <dbReference type="ARBA" id="ARBA00022777"/>
    </source>
</evidence>
<keyword evidence="3" id="KW-0547">Nucleotide-binding</keyword>
<evidence type="ECO:0000256" key="1">
    <source>
        <dbReference type="ARBA" id="ARBA00022527"/>
    </source>
</evidence>
<dbReference type="GO" id="GO:0004674">
    <property type="term" value="F:protein serine/threonine kinase activity"/>
    <property type="evidence" value="ECO:0007669"/>
    <property type="project" value="UniProtKB-KW"/>
</dbReference>
<dbReference type="SUPFAM" id="SSF56112">
    <property type="entry name" value="Protein kinase-like (PK-like)"/>
    <property type="match status" value="1"/>
</dbReference>
<evidence type="ECO:0000256" key="3">
    <source>
        <dbReference type="ARBA" id="ARBA00022741"/>
    </source>
</evidence>
<dbReference type="Gene3D" id="1.10.510.10">
    <property type="entry name" value="Transferase(Phosphotransferase) domain 1"/>
    <property type="match status" value="1"/>
</dbReference>
<comment type="caution">
    <text evidence="7">The sequence shown here is derived from an EMBL/GenBank/DDBJ whole genome shotgun (WGS) entry which is preliminary data.</text>
</comment>
<keyword evidence="4" id="KW-0418">Kinase</keyword>
<keyword evidence="2" id="KW-0808">Transferase</keyword>
<dbReference type="PROSITE" id="PS50011">
    <property type="entry name" value="PROTEIN_KINASE_DOM"/>
    <property type="match status" value="1"/>
</dbReference>
<dbReference type="Pfam" id="PF00069">
    <property type="entry name" value="Pkinase"/>
    <property type="match status" value="1"/>
</dbReference>
<evidence type="ECO:0000256" key="5">
    <source>
        <dbReference type="ARBA" id="ARBA00022840"/>
    </source>
</evidence>
<dbReference type="AlphaFoldDB" id="A0A9W9XTC0"/>
<dbReference type="PANTHER" id="PTHR24058">
    <property type="entry name" value="DUAL SPECIFICITY PROTEIN KINASE"/>
    <property type="match status" value="1"/>
</dbReference>
<feature type="domain" description="Protein kinase" evidence="6">
    <location>
        <begin position="1"/>
        <end position="134"/>
    </location>
</feature>
<evidence type="ECO:0000256" key="2">
    <source>
        <dbReference type="ARBA" id="ARBA00022679"/>
    </source>
</evidence>
<sequence>MIGINSQPNSVTVSIQTEIYRAPEVILDAGYPYSADIWSLGVMLWDVLEDKKLFKEVDPLGVQEYDELNHLGHISALLGPPKELLDKGTRTDIFYNSDDGYTIVLRISASIRRLNSIGQFKGTTISPLNCRQSR</sequence>
<proteinExistence type="predicted"/>
<reference evidence="7" key="2">
    <citation type="journal article" date="2023" name="IMA Fungus">
        <title>Comparative genomic study of the Penicillium genus elucidates a diverse pangenome and 15 lateral gene transfer events.</title>
        <authorList>
            <person name="Petersen C."/>
            <person name="Sorensen T."/>
            <person name="Nielsen M.R."/>
            <person name="Sondergaard T.E."/>
            <person name="Sorensen J.L."/>
            <person name="Fitzpatrick D.A."/>
            <person name="Frisvad J.C."/>
            <person name="Nielsen K.L."/>
        </authorList>
    </citation>
    <scope>NUCLEOTIDE SEQUENCE</scope>
    <source>
        <strain evidence="7">IBT 29495</strain>
    </source>
</reference>
<reference evidence="7" key="1">
    <citation type="submission" date="2022-12" db="EMBL/GenBank/DDBJ databases">
        <authorList>
            <person name="Petersen C."/>
        </authorList>
    </citation>
    <scope>NUCLEOTIDE SEQUENCE</scope>
    <source>
        <strain evidence="7">IBT 29495</strain>
    </source>
</reference>
<name>A0A9W9XTC0_9EURO</name>
<dbReference type="EMBL" id="JAPWDS010000003">
    <property type="protein sequence ID" value="KAJ5502977.1"/>
    <property type="molecule type" value="Genomic_DNA"/>
</dbReference>
<dbReference type="OrthoDB" id="5979581at2759"/>
<keyword evidence="1" id="KW-0723">Serine/threonine-protein kinase</keyword>
<dbReference type="GO" id="GO:0005524">
    <property type="term" value="F:ATP binding"/>
    <property type="evidence" value="ECO:0007669"/>
    <property type="project" value="UniProtKB-KW"/>
</dbReference>
<organism evidence="7 8">
    <name type="scientific">Penicillium fimorum</name>
    <dbReference type="NCBI Taxonomy" id="1882269"/>
    <lineage>
        <taxon>Eukaryota</taxon>
        <taxon>Fungi</taxon>
        <taxon>Dikarya</taxon>
        <taxon>Ascomycota</taxon>
        <taxon>Pezizomycotina</taxon>
        <taxon>Eurotiomycetes</taxon>
        <taxon>Eurotiomycetidae</taxon>
        <taxon>Eurotiales</taxon>
        <taxon>Aspergillaceae</taxon>
        <taxon>Penicillium</taxon>
    </lineage>
</organism>
<dbReference type="InterPro" id="IPR000719">
    <property type="entry name" value="Prot_kinase_dom"/>
</dbReference>
<evidence type="ECO:0000313" key="8">
    <source>
        <dbReference type="Proteomes" id="UP001149954"/>
    </source>
</evidence>
<keyword evidence="8" id="KW-1185">Reference proteome</keyword>
<dbReference type="Proteomes" id="UP001149954">
    <property type="component" value="Unassembled WGS sequence"/>
</dbReference>
<keyword evidence="5" id="KW-0067">ATP-binding</keyword>